<accession>A0ABD3SKJ1</accession>
<dbReference type="AlphaFoldDB" id="A0ABD3SKJ1"/>
<dbReference type="InterPro" id="IPR015915">
    <property type="entry name" value="Kelch-typ_b-propeller"/>
</dbReference>
<evidence type="ECO:0000259" key="3">
    <source>
        <dbReference type="PROSITE" id="PS50181"/>
    </source>
</evidence>
<dbReference type="Pfam" id="PF24681">
    <property type="entry name" value="Kelch_KLHDC2_KLHL20_DRC7"/>
    <property type="match status" value="1"/>
</dbReference>
<reference evidence="4 5" key="1">
    <citation type="submission" date="2024-12" db="EMBL/GenBank/DDBJ databases">
        <title>The unique morphological basis and parallel evolutionary history of personate flowers in Penstemon.</title>
        <authorList>
            <person name="Depatie T.H."/>
            <person name="Wessinger C.A."/>
        </authorList>
    </citation>
    <scope>NUCLEOTIDE SEQUENCE [LARGE SCALE GENOMIC DNA]</scope>
    <source>
        <strain evidence="4">WTNN_2</strain>
        <tissue evidence="4">Leaf</tissue>
    </source>
</reference>
<evidence type="ECO:0000256" key="2">
    <source>
        <dbReference type="SAM" id="MobiDB-lite"/>
    </source>
</evidence>
<keyword evidence="5" id="KW-1185">Reference proteome</keyword>
<dbReference type="PANTHER" id="PTHR46175">
    <property type="entry name" value="BACTERIOOPSIN TRANSCRIPTIONAL ACTIVATOR"/>
    <property type="match status" value="1"/>
</dbReference>
<evidence type="ECO:0000313" key="4">
    <source>
        <dbReference type="EMBL" id="KAL3825015.1"/>
    </source>
</evidence>
<evidence type="ECO:0000313" key="5">
    <source>
        <dbReference type="Proteomes" id="UP001634393"/>
    </source>
</evidence>
<dbReference type="PROSITE" id="PS50181">
    <property type="entry name" value="FBOX"/>
    <property type="match status" value="1"/>
</dbReference>
<dbReference type="SUPFAM" id="SSF81383">
    <property type="entry name" value="F-box domain"/>
    <property type="match status" value="1"/>
</dbReference>
<feature type="domain" description="F-box" evidence="3">
    <location>
        <begin position="33"/>
        <end position="79"/>
    </location>
</feature>
<dbReference type="InterPro" id="IPR001810">
    <property type="entry name" value="F-box_dom"/>
</dbReference>
<sequence length="467" mass="52060">MKKKKRNQEPYHSTQKFTDFPMAETSSSASGSSSPITNIPQDQLFSILFLLPVQSILNFAMTCKKLKSLAYSDSLWEYVCKRDWGHPSVDALKGSNHLQQLPWKKLYQQVYQLDSVFCHRLLADSPDGDEIVPSPRASHSLNLVSGCLVLFGGGCKGGRHLDDTWIAQMGNNFRKTIKWQKMHSGIPSGRFGHSCVALGDDFLVLFGGINDNGFRQNDTWIGQVTVHQRLGITLSWRLLDIGSIAPPPRGAHAGCSIDNKTMLIHGGIGPSGTRLGDTWILNLSEDLCFGTWTEVVVRPCPPSRSGHTVTHVGGTQTVLFGGRGLGYEVLHDVWIFETCEGNWRWVQVVFDLHNVPRGSSLPRVGHSANLIIGHRLLVYGGEDMYRNRKDDFWVLDIPRNLDANRLMWRRVESKGEKPNGRSFHGACVDNSGRFLYVYGGMVDGLVQSSDSSGMRFDGEIYLVELVL</sequence>
<dbReference type="EMBL" id="JBJXBP010000006">
    <property type="protein sequence ID" value="KAL3825015.1"/>
    <property type="molecule type" value="Genomic_DNA"/>
</dbReference>
<protein>
    <recommendedName>
        <fullName evidence="3">F-box domain-containing protein</fullName>
    </recommendedName>
</protein>
<comment type="caution">
    <text evidence="4">The sequence shown here is derived from an EMBL/GenBank/DDBJ whole genome shotgun (WGS) entry which is preliminary data.</text>
</comment>
<gene>
    <name evidence="4" type="ORF">ACJIZ3_021044</name>
</gene>
<feature type="region of interest" description="Disordered" evidence="2">
    <location>
        <begin position="1"/>
        <end position="35"/>
    </location>
</feature>
<name>A0ABD3SKJ1_9LAMI</name>
<dbReference type="Pfam" id="PF12937">
    <property type="entry name" value="F-box-like"/>
    <property type="match status" value="1"/>
</dbReference>
<keyword evidence="1" id="KW-0880">Kelch repeat</keyword>
<proteinExistence type="predicted"/>
<dbReference type="InterPro" id="IPR036047">
    <property type="entry name" value="F-box-like_dom_sf"/>
</dbReference>
<dbReference type="Gene3D" id="1.20.1280.50">
    <property type="match status" value="1"/>
</dbReference>
<dbReference type="PANTHER" id="PTHR46175:SF4">
    <property type="entry name" value="BACTERIOOPSIN TRANSCRIPTIONAL ACTIVATOR"/>
    <property type="match status" value="1"/>
</dbReference>
<dbReference type="Proteomes" id="UP001634393">
    <property type="component" value="Unassembled WGS sequence"/>
</dbReference>
<dbReference type="SUPFAM" id="SSF117281">
    <property type="entry name" value="Kelch motif"/>
    <property type="match status" value="1"/>
</dbReference>
<dbReference type="Gene3D" id="2.120.10.80">
    <property type="entry name" value="Kelch-type beta propeller"/>
    <property type="match status" value="2"/>
</dbReference>
<organism evidence="4 5">
    <name type="scientific">Penstemon smallii</name>
    <dbReference type="NCBI Taxonomy" id="265156"/>
    <lineage>
        <taxon>Eukaryota</taxon>
        <taxon>Viridiplantae</taxon>
        <taxon>Streptophyta</taxon>
        <taxon>Embryophyta</taxon>
        <taxon>Tracheophyta</taxon>
        <taxon>Spermatophyta</taxon>
        <taxon>Magnoliopsida</taxon>
        <taxon>eudicotyledons</taxon>
        <taxon>Gunneridae</taxon>
        <taxon>Pentapetalae</taxon>
        <taxon>asterids</taxon>
        <taxon>lamiids</taxon>
        <taxon>Lamiales</taxon>
        <taxon>Plantaginaceae</taxon>
        <taxon>Cheloneae</taxon>
        <taxon>Penstemon</taxon>
    </lineage>
</organism>
<evidence type="ECO:0000256" key="1">
    <source>
        <dbReference type="ARBA" id="ARBA00022441"/>
    </source>
</evidence>